<reference evidence="1 2" key="1">
    <citation type="submission" date="2014-03" db="EMBL/GenBank/DDBJ databases">
        <authorList>
            <person name="Warren W."/>
            <person name="Wilson R.K."/>
        </authorList>
    </citation>
    <scope>NUCLEOTIDE SEQUENCE</scope>
</reference>
<dbReference type="Proteomes" id="UP000029965">
    <property type="component" value="Chromosome 5"/>
</dbReference>
<keyword evidence="2" id="KW-1185">Reference proteome</keyword>
<accession>A0A0D9QZ18</accession>
<evidence type="ECO:0000313" key="2">
    <source>
        <dbReference type="Proteomes" id="UP000029965"/>
    </source>
</evidence>
<proteinExistence type="predicted"/>
<protein>
    <submittedName>
        <fullName evidence="1">Uncharacterized protein</fullName>
    </submittedName>
</protein>
<dbReference type="EMBL" id="AQIB01137398">
    <property type="status" value="NOT_ANNOTATED_CDS"/>
    <property type="molecule type" value="Genomic_DNA"/>
</dbReference>
<sequence>EGQRCSSPGFWNFLTCSAHLEPQPTVTLALISRFFFQQVRVTAARLAKQGWRDGAPASVSSRAGCTPSTSVPLALEACSSSL</sequence>
<name>A0A0D9QZ18_CHLSB</name>
<dbReference type="Bgee" id="ENSCSAG00000005293">
    <property type="expression patterns" value="Expressed in blood"/>
</dbReference>
<reference evidence="1" key="3">
    <citation type="submission" date="2025-09" db="UniProtKB">
        <authorList>
            <consortium name="Ensembl"/>
        </authorList>
    </citation>
    <scope>IDENTIFICATION</scope>
</reference>
<dbReference type="Ensembl" id="ENSCSAT00000003327.1">
    <property type="protein sequence ID" value="ENSCSAP00000001607.1"/>
    <property type="gene ID" value="ENSCSAG00000005293.1"/>
</dbReference>
<reference evidence="1" key="2">
    <citation type="submission" date="2025-08" db="UniProtKB">
        <authorList>
            <consortium name="Ensembl"/>
        </authorList>
    </citation>
    <scope>IDENTIFICATION</scope>
</reference>
<dbReference type="AlphaFoldDB" id="A0A0D9QZ18"/>
<evidence type="ECO:0000313" key="1">
    <source>
        <dbReference type="Ensembl" id="ENSCSAP00000001607.1"/>
    </source>
</evidence>
<organism evidence="1 2">
    <name type="scientific">Chlorocebus sabaeus</name>
    <name type="common">Green monkey</name>
    <name type="synonym">Simia sabaea</name>
    <dbReference type="NCBI Taxonomy" id="60711"/>
    <lineage>
        <taxon>Eukaryota</taxon>
        <taxon>Metazoa</taxon>
        <taxon>Chordata</taxon>
        <taxon>Craniata</taxon>
        <taxon>Vertebrata</taxon>
        <taxon>Euteleostomi</taxon>
        <taxon>Mammalia</taxon>
        <taxon>Eutheria</taxon>
        <taxon>Euarchontoglires</taxon>
        <taxon>Primates</taxon>
        <taxon>Haplorrhini</taxon>
        <taxon>Catarrhini</taxon>
        <taxon>Cercopithecidae</taxon>
        <taxon>Cercopithecinae</taxon>
        <taxon>Chlorocebus</taxon>
    </lineage>
</organism>